<name>A0ABQ7ZFH3_BRANA</name>
<reference evidence="1 2" key="1">
    <citation type="submission" date="2021-05" db="EMBL/GenBank/DDBJ databases">
        <title>Genome Assembly of Synthetic Allotetraploid Brassica napus Reveals Homoeologous Exchanges between Subgenomes.</title>
        <authorList>
            <person name="Davis J.T."/>
        </authorList>
    </citation>
    <scope>NUCLEOTIDE SEQUENCE [LARGE SCALE GENOMIC DNA]</scope>
    <source>
        <strain evidence="2">cv. Da-Ae</strain>
        <tissue evidence="1">Seedling</tissue>
    </source>
</reference>
<evidence type="ECO:0000313" key="1">
    <source>
        <dbReference type="EMBL" id="KAH0878990.1"/>
    </source>
</evidence>
<protein>
    <submittedName>
        <fullName evidence="1">Uncharacterized protein</fullName>
    </submittedName>
</protein>
<comment type="caution">
    <text evidence="1">The sequence shown here is derived from an EMBL/GenBank/DDBJ whole genome shotgun (WGS) entry which is preliminary data.</text>
</comment>
<proteinExistence type="predicted"/>
<sequence length="105" mass="11586">MGKGVAPTITITANQIEDPPANTIRCNTDAAWRSSTSQAGLGWVFLIYLLGRSIELGTALEPITCFVYMHGRRSGCQRGSLPRFLSRNHQDMTSIRLTSAHENNH</sequence>
<gene>
    <name evidence="1" type="ORF">HID58_066384</name>
</gene>
<organism evidence="1 2">
    <name type="scientific">Brassica napus</name>
    <name type="common">Rape</name>
    <dbReference type="NCBI Taxonomy" id="3708"/>
    <lineage>
        <taxon>Eukaryota</taxon>
        <taxon>Viridiplantae</taxon>
        <taxon>Streptophyta</taxon>
        <taxon>Embryophyta</taxon>
        <taxon>Tracheophyta</taxon>
        <taxon>Spermatophyta</taxon>
        <taxon>Magnoliopsida</taxon>
        <taxon>eudicotyledons</taxon>
        <taxon>Gunneridae</taxon>
        <taxon>Pentapetalae</taxon>
        <taxon>rosids</taxon>
        <taxon>malvids</taxon>
        <taxon>Brassicales</taxon>
        <taxon>Brassicaceae</taxon>
        <taxon>Brassiceae</taxon>
        <taxon>Brassica</taxon>
    </lineage>
</organism>
<dbReference type="Proteomes" id="UP000824890">
    <property type="component" value="Unassembled WGS sequence"/>
</dbReference>
<dbReference type="EMBL" id="JAGKQM010000015">
    <property type="protein sequence ID" value="KAH0878990.1"/>
    <property type="molecule type" value="Genomic_DNA"/>
</dbReference>
<keyword evidence="2" id="KW-1185">Reference proteome</keyword>
<accession>A0ABQ7ZFH3</accession>
<evidence type="ECO:0000313" key="2">
    <source>
        <dbReference type="Proteomes" id="UP000824890"/>
    </source>
</evidence>